<evidence type="ECO:0000313" key="3">
    <source>
        <dbReference type="Proteomes" id="UP000028401"/>
    </source>
</evidence>
<sequence length="187" mass="22101">MTSTPFYLKLLIALFLIVLPIIFLQIEKISAKKYKTTKNISEEIIKINEIENLVLAVLDSWNQAKLYQNSQFYSKNLLKKHDKHITRSEMYGKKESFFDIHVEGINNLHQYKHKITVEVSLKAKYSLSYDENESLLYLVTSRSMPRFNQMLKQPLPEKQPLQKDVQKWELIIEEGHLKVNKFSLNLK</sequence>
<comment type="caution">
    <text evidence="2">The sequence shown here is derived from an EMBL/GenBank/DDBJ whole genome shotgun (WGS) entry which is preliminary data.</text>
</comment>
<keyword evidence="1" id="KW-0472">Membrane</keyword>
<proteinExistence type="predicted"/>
<keyword evidence="1" id="KW-1133">Transmembrane helix</keyword>
<organism evidence="2 3">
    <name type="scientific">Lactococcus cremoris subsp. cremoris GE214</name>
    <dbReference type="NCBI Taxonomy" id="1415168"/>
    <lineage>
        <taxon>Bacteria</taxon>
        <taxon>Bacillati</taxon>
        <taxon>Bacillota</taxon>
        <taxon>Bacilli</taxon>
        <taxon>Lactobacillales</taxon>
        <taxon>Streptococcaceae</taxon>
        <taxon>Lactococcus</taxon>
        <taxon>Lactococcus cremoris subsp. cremoris</taxon>
    </lineage>
</organism>
<reference evidence="2 3" key="1">
    <citation type="submission" date="2014-06" db="EMBL/GenBank/DDBJ databases">
        <title>Draft genome sequence of the putrescine producing strain Lactococcus lactis subsp cremoris GE214.</title>
        <authorList>
            <person name="Ladero V."/>
            <person name="Linares D.M."/>
            <person name="del Rio B."/>
            <person name="Mayo B."/>
            <person name="Martin M.C."/>
            <person name="Fernandez M."/>
            <person name="Alvarez M.A."/>
        </authorList>
    </citation>
    <scope>NUCLEOTIDE SEQUENCE [LARGE SCALE GENOMIC DNA]</scope>
    <source>
        <strain evidence="2 3">GE214</strain>
    </source>
</reference>
<protein>
    <submittedName>
        <fullName evidence="2">Uncharacterized protein</fullName>
    </submittedName>
</protein>
<accession>A0A084ADS4</accession>
<dbReference type="EMBL" id="AZSI01000008">
    <property type="protein sequence ID" value="KEY63453.1"/>
    <property type="molecule type" value="Genomic_DNA"/>
</dbReference>
<name>A0A084ADS4_LACLC</name>
<dbReference type="AlphaFoldDB" id="A0A084ADS4"/>
<evidence type="ECO:0000313" key="2">
    <source>
        <dbReference type="EMBL" id="KEY63453.1"/>
    </source>
</evidence>
<keyword evidence="1" id="KW-0812">Transmembrane</keyword>
<dbReference type="Proteomes" id="UP000028401">
    <property type="component" value="Unassembled WGS sequence"/>
</dbReference>
<feature type="transmembrane region" description="Helical" evidence="1">
    <location>
        <begin position="6"/>
        <end position="26"/>
    </location>
</feature>
<dbReference type="PATRIC" id="fig|1415168.3.peg.428"/>
<evidence type="ECO:0000256" key="1">
    <source>
        <dbReference type="SAM" id="Phobius"/>
    </source>
</evidence>
<gene>
    <name evidence="2" type="ORF">U725_00410</name>
</gene>